<feature type="region of interest" description="Disordered" evidence="1">
    <location>
        <begin position="414"/>
        <end position="448"/>
    </location>
</feature>
<name>W5MLL1_LEPOC</name>
<sequence>MKSASPALSVSKSPSPAQSVGSPRGRKSLTNAASSAFPPSSLSKTPSPKRRSRSPATEQMSAVIANMPHGHVSGDIHSPSFSKTPSSSRKAASTPHERAVSSPAMASSLDTSLCSSGTPAASTAWSLSLADSVARTPHGRRSGSGAVKTPSPANCSLDTTQSKKTLRSTGKMHSAANVHHSTESLTGACKTNLSVELSAGYVTTPTPPRKTSTASSPSKSPTVRGRFSVSRISTPSPVADQKENVAESIVSEQLSSIVTPKVEPRRKSMRSTSKKSSSFRRKSAVLDAVRSRRSGASQANLKVTHSWADIVKHGAAKCQVGIPGKKRRVKGRTMKKVPAQTPKTPAQKIQHFSTGHADSPVTIVIGRAHTKTVQQAGCVPKLVQNTALMKKTMEMNENLTGIAEMFSTPVNDLPKQTGKSGACSSPLKEASVMTTPEETGEMVVSPLSPTSTIKRGRYNKDAVSRLLQQEKDCSLVSIETYHEKLSFCDASVQDLVTTPKERVEHVETLPLESGEKATRPKRTRTPSQKTEPLMPLTGVKRIMKTPKEKTKQVEDLRGLKRLLKTPRMPKSAVVEDLVGVKRLFKTPRQKSEPVEDIAGEQRMMKMPKVKGVPVDDLVCLKRSLGTPKQKGEPVEDMVAVKRLLRTPKQKGEPVEDMVAVKRLLRTPKLKGEPVEDMVGVKRLLRTPKQKGEPVEDMVGVKRLLRTPKQKGEPVEDMVGVKRLLRTPKQKGEPVEHDFGIRRLVKSPKQRSIPVEDFTGLPELMQEPLQNTGRDADFGRTGEPSKAKILEQVLSPKEGKTSGRLAKGGVETKEPPAKINCEELQEDRHTEISVPLSPKKLRRGRKPRQNLEAPNEKLAGSDIMENKAVLFSPKTSKRGRKITVDREVSVEDPSGKNPFVSKENKNAEKVDQHASGALRSESENVIEVEHTDASNLEDIQMSQVPGKRPCRRKITGKAETSDKKSRGRKPKQNVCHQTSEEASLENLSVDIMKTSELRTCEITNSADKATTTSSAPVKISTRGRKSNKSTEQTQKVGATSPSAIRREGTSTSAVEKASSPVPVRKSRRGGKAKQNLEDLEEIKLMHSEKSLAETLVTPPTLKRLGCNNTVDANEILVTASPAPVKRGRRGRKSKEILNQDFKSSGVENISKTETSTSTESLSEKTEVEMTGSTNKKSGRGRKAGGFVHDKDQTRTVMQSSKAKKTSNDIDKTETSASVKKLKTVAAQPSKEKAVSEVSSSAISSSSVCDSVDSAESSVPNMQNARGRKRRATTQTNKEALHNIAESTSHKNGSVQENLISDNKLESEGENKFQKDEMKRIYPKKNVSWNSILTETPSKGKSCRGRKPNTKLSTKIQPGEVEIASFSTDSFTASELTPDQADGNLDQKPSDKTSSERQVRASRRHMAKSDITNGNLDSVKKRGIKRKLTSEQVAKAITEESLSEASDMGVPPKKTRSRMTKSSISSIPVQTQEICAVPEKKGRVTKLSAQHNETMAKKNVKDQIVEEREAQPKEIKLKLAGKLKTPVGVGNPGDLPRITRGRRAAKADNAAVKECKTDVDVAESTIRGRRAGLQKKVENVKQAEAKTVRRTRRK</sequence>
<feature type="region of interest" description="Disordered" evidence="1">
    <location>
        <begin position="511"/>
        <end position="532"/>
    </location>
</feature>
<organism evidence="2 3">
    <name type="scientific">Lepisosteus oculatus</name>
    <name type="common">Spotted gar</name>
    <dbReference type="NCBI Taxonomy" id="7918"/>
    <lineage>
        <taxon>Eukaryota</taxon>
        <taxon>Metazoa</taxon>
        <taxon>Chordata</taxon>
        <taxon>Craniata</taxon>
        <taxon>Vertebrata</taxon>
        <taxon>Euteleostomi</taxon>
        <taxon>Actinopterygii</taxon>
        <taxon>Neopterygii</taxon>
        <taxon>Holostei</taxon>
        <taxon>Semionotiformes</taxon>
        <taxon>Lepisosteidae</taxon>
        <taxon>Lepisosteus</taxon>
    </lineage>
</organism>
<feature type="region of interest" description="Disordered" evidence="1">
    <location>
        <begin position="1122"/>
        <end position="1416"/>
    </location>
</feature>
<dbReference type="EMBL" id="AHAT01004041">
    <property type="status" value="NOT_ANNOTATED_CDS"/>
    <property type="molecule type" value="Genomic_DNA"/>
</dbReference>
<feature type="compositionally biased region" description="Basic residues" evidence="1">
    <location>
        <begin position="326"/>
        <end position="335"/>
    </location>
</feature>
<dbReference type="STRING" id="7918.ENSLOCP00000009270"/>
<feature type="compositionally biased region" description="Basic and acidic residues" evidence="1">
    <location>
        <begin position="1386"/>
        <end position="1397"/>
    </location>
</feature>
<dbReference type="eggNOG" id="ENOG502QRVV">
    <property type="taxonomic scope" value="Eukaryota"/>
</dbReference>
<dbReference type="OMA" id="IVEYNAG"/>
<feature type="compositionally biased region" description="Polar residues" evidence="1">
    <location>
        <begin position="1325"/>
        <end position="1337"/>
    </location>
</feature>
<dbReference type="HOGENOM" id="CLU_244642_0_0_1"/>
<dbReference type="InterPro" id="IPR012568">
    <property type="entry name" value="KI67R"/>
</dbReference>
<dbReference type="InParanoid" id="W5MLL1"/>
<dbReference type="GO" id="GO:0007088">
    <property type="term" value="P:regulation of mitotic nuclear division"/>
    <property type="evidence" value="ECO:0000318"/>
    <property type="project" value="GO_Central"/>
</dbReference>
<dbReference type="PANTHER" id="PTHR21603:SF17">
    <property type="entry name" value="PROLIFERATION MARKER PROTEIN KI-67"/>
    <property type="match status" value="1"/>
</dbReference>
<feature type="compositionally biased region" description="Polar residues" evidence="1">
    <location>
        <begin position="1028"/>
        <end position="1041"/>
    </location>
</feature>
<feature type="region of interest" description="Disordered" evidence="1">
    <location>
        <begin position="201"/>
        <end position="245"/>
    </location>
</feature>
<protein>
    <recommendedName>
        <fullName evidence="4">PP1-binding domain-containing protein</fullName>
    </recommendedName>
</protein>
<reference evidence="2" key="2">
    <citation type="submission" date="2025-08" db="UniProtKB">
        <authorList>
            <consortium name="Ensembl"/>
        </authorList>
    </citation>
    <scope>IDENTIFICATION</scope>
</reference>
<feature type="compositionally biased region" description="Low complexity" evidence="1">
    <location>
        <begin position="78"/>
        <end position="88"/>
    </location>
</feature>
<feature type="region of interest" description="Disordered" evidence="1">
    <location>
        <begin position="326"/>
        <end position="353"/>
    </location>
</feature>
<feature type="region of interest" description="Disordered" evidence="1">
    <location>
        <begin position="1437"/>
        <end position="1465"/>
    </location>
</feature>
<dbReference type="Ensembl" id="ENSLOCT00000009281.1">
    <property type="protein sequence ID" value="ENSLOCP00000009270.1"/>
    <property type="gene ID" value="ENSLOCG00000007643.1"/>
</dbReference>
<feature type="compositionally biased region" description="Polar residues" evidence="1">
    <location>
        <begin position="1000"/>
        <end position="1014"/>
    </location>
</feature>
<feature type="region of interest" description="Disordered" evidence="1">
    <location>
        <begin position="793"/>
        <end position="858"/>
    </location>
</feature>
<dbReference type="Proteomes" id="UP000018468">
    <property type="component" value="Linkage group LG5"/>
</dbReference>
<feature type="region of interest" description="Disordered" evidence="1">
    <location>
        <begin position="870"/>
        <end position="980"/>
    </location>
</feature>
<dbReference type="GO" id="GO:0005634">
    <property type="term" value="C:nucleus"/>
    <property type="evidence" value="ECO:0000318"/>
    <property type="project" value="GO_Central"/>
</dbReference>
<feature type="compositionally biased region" description="Polar residues" evidence="1">
    <location>
        <begin position="104"/>
        <end position="113"/>
    </location>
</feature>
<feature type="region of interest" description="Disordered" evidence="1">
    <location>
        <begin position="1000"/>
        <end position="1077"/>
    </location>
</feature>
<feature type="compositionally biased region" description="Polar residues" evidence="1">
    <location>
        <begin position="1"/>
        <end position="21"/>
    </location>
</feature>
<feature type="compositionally biased region" description="Low complexity" evidence="1">
    <location>
        <begin position="209"/>
        <end position="222"/>
    </location>
</feature>
<reference evidence="2" key="3">
    <citation type="submission" date="2025-09" db="UniProtKB">
        <authorList>
            <consortium name="Ensembl"/>
        </authorList>
    </citation>
    <scope>IDENTIFICATION</scope>
</reference>
<feature type="region of interest" description="Disordered" evidence="1">
    <location>
        <begin position="260"/>
        <end position="291"/>
    </location>
</feature>
<evidence type="ECO:0008006" key="4">
    <source>
        <dbReference type="Google" id="ProtNLM"/>
    </source>
</evidence>
<feature type="compositionally biased region" description="Polar residues" evidence="1">
    <location>
        <begin position="1139"/>
        <end position="1148"/>
    </location>
</feature>
<dbReference type="GO" id="GO:0005694">
    <property type="term" value="C:chromosome"/>
    <property type="evidence" value="ECO:0000318"/>
    <property type="project" value="GO_Central"/>
</dbReference>
<evidence type="ECO:0000256" key="1">
    <source>
        <dbReference type="SAM" id="MobiDB-lite"/>
    </source>
</evidence>
<feature type="compositionally biased region" description="Basic and acidic residues" evidence="1">
    <location>
        <begin position="1301"/>
        <end position="1318"/>
    </location>
</feature>
<feature type="compositionally biased region" description="Low complexity" evidence="1">
    <location>
        <begin position="1234"/>
        <end position="1257"/>
    </location>
</feature>
<feature type="compositionally biased region" description="Polar residues" evidence="1">
    <location>
        <begin position="1283"/>
        <end position="1299"/>
    </location>
</feature>
<accession>W5MLL1</accession>
<reference evidence="3" key="1">
    <citation type="submission" date="2011-12" db="EMBL/GenBank/DDBJ databases">
        <title>The Draft Genome of Lepisosteus oculatus.</title>
        <authorList>
            <consortium name="The Broad Institute Genome Assembly &amp; Analysis Group"/>
            <consortium name="Computational R&amp;D Group"/>
            <consortium name="and Sequencing Platform"/>
            <person name="Di Palma F."/>
            <person name="Alfoldi J."/>
            <person name="Johnson J."/>
            <person name="Berlin A."/>
            <person name="Gnerre S."/>
            <person name="Jaffe D."/>
            <person name="MacCallum I."/>
            <person name="Young S."/>
            <person name="Walker B.J."/>
            <person name="Lander E.S."/>
            <person name="Lindblad-Toh K."/>
        </authorList>
    </citation>
    <scope>NUCLEOTIDE SEQUENCE [LARGE SCALE GENOMIC DNA]</scope>
</reference>
<dbReference type="Pfam" id="PF08065">
    <property type="entry name" value="KI67R"/>
    <property type="match status" value="1"/>
</dbReference>
<feature type="region of interest" description="Disordered" evidence="1">
    <location>
        <begin position="135"/>
        <end position="164"/>
    </location>
</feature>
<feature type="compositionally biased region" description="Low complexity" evidence="1">
    <location>
        <begin position="32"/>
        <end position="46"/>
    </location>
</feature>
<feature type="compositionally biased region" description="Basic residues" evidence="1">
    <location>
        <begin position="267"/>
        <end position="283"/>
    </location>
</feature>
<feature type="compositionally biased region" description="Low complexity" evidence="1">
    <location>
        <begin position="1150"/>
        <end position="1159"/>
    </location>
</feature>
<evidence type="ECO:0000313" key="3">
    <source>
        <dbReference type="Proteomes" id="UP000018468"/>
    </source>
</evidence>
<feature type="region of interest" description="Disordered" evidence="1">
    <location>
        <begin position="1"/>
        <end position="113"/>
    </location>
</feature>
<dbReference type="GeneTree" id="ENSGT00940000154352"/>
<dbReference type="PANTHER" id="PTHR21603">
    <property type="entry name" value="ANTIGEN KI-67-LIKE PROTEIN"/>
    <property type="match status" value="1"/>
</dbReference>
<keyword evidence="3" id="KW-1185">Reference proteome</keyword>
<feature type="compositionally biased region" description="Basic and acidic residues" evidence="1">
    <location>
        <begin position="901"/>
        <end position="911"/>
    </location>
</feature>
<dbReference type="SMART" id="SM01295">
    <property type="entry name" value="K167R"/>
    <property type="match status" value="2"/>
</dbReference>
<feature type="compositionally biased region" description="Polar residues" evidence="1">
    <location>
        <begin position="151"/>
        <end position="163"/>
    </location>
</feature>
<dbReference type="Bgee" id="ENSLOCG00000007643">
    <property type="expression patterns" value="Expressed in embryo and 12 other cell types or tissues"/>
</dbReference>
<proteinExistence type="predicted"/>
<evidence type="ECO:0000313" key="2">
    <source>
        <dbReference type="Ensembl" id="ENSLOCP00000009270.1"/>
    </source>
</evidence>
<feature type="compositionally biased region" description="Basic residues" evidence="1">
    <location>
        <begin position="838"/>
        <end position="847"/>
    </location>
</feature>
<feature type="compositionally biased region" description="Polar residues" evidence="1">
    <location>
        <begin position="1363"/>
        <end position="1375"/>
    </location>
</feature>